<dbReference type="Proteomes" id="UP000184241">
    <property type="component" value="Unassembled WGS sequence"/>
</dbReference>
<dbReference type="InterPro" id="IPR010359">
    <property type="entry name" value="IrrE_HExxH"/>
</dbReference>
<evidence type="ECO:0000313" key="2">
    <source>
        <dbReference type="EMBL" id="SHH57701.1"/>
    </source>
</evidence>
<gene>
    <name evidence="2" type="ORF">SAMN02745941_00401</name>
</gene>
<organism evidence="2 3">
    <name type="scientific">Clostridium intestinale DSM 6191</name>
    <dbReference type="NCBI Taxonomy" id="1121320"/>
    <lineage>
        <taxon>Bacteria</taxon>
        <taxon>Bacillati</taxon>
        <taxon>Bacillota</taxon>
        <taxon>Clostridia</taxon>
        <taxon>Eubacteriales</taxon>
        <taxon>Clostridiaceae</taxon>
        <taxon>Clostridium</taxon>
    </lineage>
</organism>
<name>A0A1M5U4B5_9CLOT</name>
<dbReference type="RefSeq" id="WP_073016190.1">
    <property type="nucleotide sequence ID" value="NZ_FQXU01000003.1"/>
</dbReference>
<protein>
    <recommendedName>
        <fullName evidence="1">IrrE N-terminal-like domain-containing protein</fullName>
    </recommendedName>
</protein>
<dbReference type="Pfam" id="PF06114">
    <property type="entry name" value="Peptidase_M78"/>
    <property type="match status" value="1"/>
</dbReference>
<proteinExistence type="predicted"/>
<evidence type="ECO:0000259" key="1">
    <source>
        <dbReference type="Pfam" id="PF06114"/>
    </source>
</evidence>
<feature type="domain" description="IrrE N-terminal-like" evidence="1">
    <location>
        <begin position="11"/>
        <end position="120"/>
    </location>
</feature>
<sequence>MTKYEEFLVKAESLGVNVKEIDFGDDEECGYYSDSKVLINSNLTESQKLSVLAEELGHHIYTYGDITDQSKIENKKQEKVARNWAYEKLIGIIDIINAFNKGCRNFYEMANHLDVTEKFLRDAIEYYRNKYGLFLKKDNYIVYFDPNFGVLKMFK</sequence>
<accession>A0A1M5U4B5</accession>
<dbReference type="AlphaFoldDB" id="A0A1M5U4B5"/>
<evidence type="ECO:0000313" key="3">
    <source>
        <dbReference type="Proteomes" id="UP000184241"/>
    </source>
</evidence>
<reference evidence="2 3" key="1">
    <citation type="submission" date="2016-11" db="EMBL/GenBank/DDBJ databases">
        <authorList>
            <person name="Jaros S."/>
            <person name="Januszkiewicz K."/>
            <person name="Wedrychowicz H."/>
        </authorList>
    </citation>
    <scope>NUCLEOTIDE SEQUENCE [LARGE SCALE GENOMIC DNA]</scope>
    <source>
        <strain evidence="2 3">DSM 6191</strain>
    </source>
</reference>
<dbReference type="EMBL" id="FQXU01000003">
    <property type="protein sequence ID" value="SHH57701.1"/>
    <property type="molecule type" value="Genomic_DNA"/>
</dbReference>